<comment type="caution">
    <text evidence="4">The sequence shown here is derived from an EMBL/GenBank/DDBJ whole genome shotgun (WGS) entry which is preliminary data.</text>
</comment>
<evidence type="ECO:0000313" key="4">
    <source>
        <dbReference type="EMBL" id="CAL5219867.1"/>
    </source>
</evidence>
<keyword evidence="2" id="KW-0143">Chaperone</keyword>
<evidence type="ECO:0000256" key="2">
    <source>
        <dbReference type="ARBA" id="ARBA00023186"/>
    </source>
</evidence>
<dbReference type="Proteomes" id="UP001497392">
    <property type="component" value="Unassembled WGS sequence"/>
</dbReference>
<sequence length="127" mass="14355">MEDRERQTFVELKNKMVDQSMKLKNIQQHITVMARKGRRSALTAEELKGVPEDAKTFRNIGKAYFLAPRNEIISDLQQSQQIMASEINDLNANKTALEKSLKGVEAELRELLTSSPALAQQLAQQEA</sequence>
<keyword evidence="3" id="KW-0175">Coiled coil</keyword>
<dbReference type="PANTHER" id="PTHR20903">
    <property type="entry name" value="PREFOLDIN SUBUNIT 1-RELATED"/>
    <property type="match status" value="1"/>
</dbReference>
<dbReference type="SUPFAM" id="SSF46579">
    <property type="entry name" value="Prefoldin"/>
    <property type="match status" value="1"/>
</dbReference>
<dbReference type="InterPro" id="IPR002777">
    <property type="entry name" value="PFD_beta-like"/>
</dbReference>
<gene>
    <name evidence="4" type="primary">g1786</name>
    <name evidence="4" type="ORF">VP750_LOCUS1526</name>
</gene>
<accession>A0ABP1FQQ7</accession>
<dbReference type="PANTHER" id="PTHR20903:SF0">
    <property type="entry name" value="PREFOLDIN SUBUNIT 1"/>
    <property type="match status" value="1"/>
</dbReference>
<dbReference type="Pfam" id="PF01920">
    <property type="entry name" value="Prefoldin_2"/>
    <property type="match status" value="1"/>
</dbReference>
<keyword evidence="5" id="KW-1185">Reference proteome</keyword>
<proteinExistence type="inferred from homology"/>
<reference evidence="4 5" key="1">
    <citation type="submission" date="2024-06" db="EMBL/GenBank/DDBJ databases">
        <authorList>
            <person name="Kraege A."/>
            <person name="Thomma B."/>
        </authorList>
    </citation>
    <scope>NUCLEOTIDE SEQUENCE [LARGE SCALE GENOMIC DNA]</scope>
</reference>
<evidence type="ECO:0000256" key="1">
    <source>
        <dbReference type="ARBA" id="ARBA00008045"/>
    </source>
</evidence>
<name>A0ABP1FQQ7_9CHLO</name>
<organism evidence="4 5">
    <name type="scientific">Coccomyxa viridis</name>
    <dbReference type="NCBI Taxonomy" id="1274662"/>
    <lineage>
        <taxon>Eukaryota</taxon>
        <taxon>Viridiplantae</taxon>
        <taxon>Chlorophyta</taxon>
        <taxon>core chlorophytes</taxon>
        <taxon>Trebouxiophyceae</taxon>
        <taxon>Trebouxiophyceae incertae sedis</taxon>
        <taxon>Coccomyxaceae</taxon>
        <taxon>Coccomyxa</taxon>
    </lineage>
</organism>
<dbReference type="EMBL" id="CAXHTA020000002">
    <property type="protein sequence ID" value="CAL5219867.1"/>
    <property type="molecule type" value="Genomic_DNA"/>
</dbReference>
<comment type="similarity">
    <text evidence="1">Belongs to the prefoldin subunit beta family.</text>
</comment>
<protein>
    <submittedName>
        <fullName evidence="4">G1786 protein</fullName>
    </submittedName>
</protein>
<dbReference type="InterPro" id="IPR009053">
    <property type="entry name" value="Prefoldin"/>
</dbReference>
<dbReference type="Gene3D" id="1.10.287.370">
    <property type="match status" value="1"/>
</dbReference>
<evidence type="ECO:0000256" key="3">
    <source>
        <dbReference type="SAM" id="Coils"/>
    </source>
</evidence>
<feature type="coiled-coil region" evidence="3">
    <location>
        <begin position="87"/>
        <end position="114"/>
    </location>
</feature>
<evidence type="ECO:0000313" key="5">
    <source>
        <dbReference type="Proteomes" id="UP001497392"/>
    </source>
</evidence>